<dbReference type="EMBL" id="JAJIRN010000001">
    <property type="protein sequence ID" value="MCV2367105.1"/>
    <property type="molecule type" value="Genomic_DNA"/>
</dbReference>
<dbReference type="InterPro" id="IPR013424">
    <property type="entry name" value="Ice-binding_C"/>
</dbReference>
<gene>
    <name evidence="2" type="ORF">LNV07_03220</name>
</gene>
<comment type="caution">
    <text evidence="2">The sequence shown here is derived from an EMBL/GenBank/DDBJ whole genome shotgun (WGS) entry which is preliminary data.</text>
</comment>
<evidence type="ECO:0000313" key="3">
    <source>
        <dbReference type="Proteomes" id="UP001209701"/>
    </source>
</evidence>
<feature type="signal peptide" evidence="1">
    <location>
        <begin position="1"/>
        <end position="25"/>
    </location>
</feature>
<evidence type="ECO:0000313" key="2">
    <source>
        <dbReference type="EMBL" id="MCV2367105.1"/>
    </source>
</evidence>
<reference evidence="2 3" key="1">
    <citation type="submission" date="2021-11" db="EMBL/GenBank/DDBJ databases">
        <authorList>
            <person name="Liang Q."/>
            <person name="Mou H."/>
            <person name="Liu Z."/>
        </authorList>
    </citation>
    <scope>NUCLEOTIDE SEQUENCE [LARGE SCALE GENOMIC DNA]</scope>
    <source>
        <strain evidence="2 3">CHU3</strain>
    </source>
</reference>
<dbReference type="Proteomes" id="UP001209701">
    <property type="component" value="Unassembled WGS sequence"/>
</dbReference>
<proteinExistence type="predicted"/>
<accession>A0ABT2Y9W7</accession>
<keyword evidence="3" id="KW-1185">Reference proteome</keyword>
<name>A0ABT2Y9W7_9BURK</name>
<sequence length="269" mass="28189">MSQRNVLKFGAVAAAMVLFAANSFAGVVTSQDAVLKVGDKKATYLLDGLNKGEANMAGTGFGEGKGKFAFVYNYSGLTGTSSFDILWGSDILTNANGTYKSGGTSIYSPAGVISIVNPDMAKKGFRDIKLTVQDKQRSPAIDLDLFDIALNGTELTTGIGDKHDQFPGAVYPGVTYGLYHGAALESIKLTGLFKVKNGAFDGTGHSTGKNGDYDKTKDYSLFDLSFTNAGKFGASADTSVIPEPTTLALLPLALGGAFFASRRRKAAAK</sequence>
<feature type="chain" id="PRO_5045367382" evidence="1">
    <location>
        <begin position="26"/>
        <end position="269"/>
    </location>
</feature>
<dbReference type="RefSeq" id="WP_263569706.1">
    <property type="nucleotide sequence ID" value="NZ_JAJIRN010000001.1"/>
</dbReference>
<organism evidence="2 3">
    <name type="scientific">Roseateles oligotrophus</name>
    <dbReference type="NCBI Taxonomy" id="1769250"/>
    <lineage>
        <taxon>Bacteria</taxon>
        <taxon>Pseudomonadati</taxon>
        <taxon>Pseudomonadota</taxon>
        <taxon>Betaproteobacteria</taxon>
        <taxon>Burkholderiales</taxon>
        <taxon>Sphaerotilaceae</taxon>
        <taxon>Roseateles</taxon>
    </lineage>
</organism>
<keyword evidence="1" id="KW-0732">Signal</keyword>
<evidence type="ECO:0000256" key="1">
    <source>
        <dbReference type="SAM" id="SignalP"/>
    </source>
</evidence>
<protein>
    <submittedName>
        <fullName evidence="2">PEP-CTERM sorting domain-containing protein</fullName>
    </submittedName>
</protein>
<dbReference type="NCBIfam" id="TIGR02595">
    <property type="entry name" value="PEP_CTERM"/>
    <property type="match status" value="1"/>
</dbReference>